<organism evidence="2 3">
    <name type="scientific">Glomerella acutata</name>
    <name type="common">Colletotrichum acutatum</name>
    <dbReference type="NCBI Taxonomy" id="27357"/>
    <lineage>
        <taxon>Eukaryota</taxon>
        <taxon>Fungi</taxon>
        <taxon>Dikarya</taxon>
        <taxon>Ascomycota</taxon>
        <taxon>Pezizomycotina</taxon>
        <taxon>Sordariomycetes</taxon>
        <taxon>Hypocreomycetidae</taxon>
        <taxon>Glomerellales</taxon>
        <taxon>Glomerellaceae</taxon>
        <taxon>Colletotrichum</taxon>
        <taxon>Colletotrichum acutatum species complex</taxon>
    </lineage>
</organism>
<accession>A0AAD8UQC5</accession>
<feature type="compositionally biased region" description="Basic and acidic residues" evidence="1">
    <location>
        <begin position="260"/>
        <end position="272"/>
    </location>
</feature>
<evidence type="ECO:0000313" key="2">
    <source>
        <dbReference type="EMBL" id="KAK1727548.1"/>
    </source>
</evidence>
<evidence type="ECO:0000256" key="1">
    <source>
        <dbReference type="SAM" id="MobiDB-lite"/>
    </source>
</evidence>
<protein>
    <submittedName>
        <fullName evidence="2">Uncharacterized protein</fullName>
    </submittedName>
</protein>
<name>A0AAD8UQC5_GLOAC</name>
<feature type="region of interest" description="Disordered" evidence="1">
    <location>
        <begin position="216"/>
        <end position="280"/>
    </location>
</feature>
<dbReference type="EMBL" id="JAHMHS010000023">
    <property type="protein sequence ID" value="KAK1727548.1"/>
    <property type="molecule type" value="Genomic_DNA"/>
</dbReference>
<dbReference type="Proteomes" id="UP001244207">
    <property type="component" value="Unassembled WGS sequence"/>
</dbReference>
<proteinExistence type="predicted"/>
<feature type="compositionally biased region" description="Acidic residues" evidence="1">
    <location>
        <begin position="242"/>
        <end position="253"/>
    </location>
</feature>
<evidence type="ECO:0000313" key="3">
    <source>
        <dbReference type="Proteomes" id="UP001244207"/>
    </source>
</evidence>
<dbReference type="RefSeq" id="XP_060367603.1">
    <property type="nucleotide sequence ID" value="XM_060510270.1"/>
</dbReference>
<dbReference type="AlphaFoldDB" id="A0AAD8UQC5"/>
<sequence length="280" mass="31475">MDMDTFHNRSVLDSAPSISKVYLWGVFDFQKHHFNSLQAWRCRYSWAMIMVSVDLFIANGTLVINHNKPPRPDRPTLIPWEPPLSVPFLDPQTERIGRKEYHGNAFPEVTQSHGLETWFNAFNILVPPHGRVPLEAFGDPGQSWRILEALNFDRALLSAQILNIENRINIEDMQSEGLEPLNAVLINNNNAKRLFQNPTSTYLLVGILICGQPEDGGDEELGNEDIDRQDMNRQDVGCQDGDSPDMDSQDMDSQDAGSEDTLKGGERSEIEGTGRPVSTA</sequence>
<gene>
    <name evidence="2" type="ORF">BDZ83DRAFT_649421</name>
</gene>
<keyword evidence="3" id="KW-1185">Reference proteome</keyword>
<reference evidence="2" key="1">
    <citation type="submission" date="2021-12" db="EMBL/GenBank/DDBJ databases">
        <title>Comparative genomics, transcriptomics and evolutionary studies reveal genomic signatures of adaptation to plant cell wall in hemibiotrophic fungi.</title>
        <authorList>
            <consortium name="DOE Joint Genome Institute"/>
            <person name="Baroncelli R."/>
            <person name="Diaz J.F."/>
            <person name="Benocci T."/>
            <person name="Peng M."/>
            <person name="Battaglia E."/>
            <person name="Haridas S."/>
            <person name="Andreopoulos W."/>
            <person name="Labutti K."/>
            <person name="Pangilinan J."/>
            <person name="Floch G.L."/>
            <person name="Makela M.R."/>
            <person name="Henrissat B."/>
            <person name="Grigoriev I.V."/>
            <person name="Crouch J.A."/>
            <person name="De Vries R.P."/>
            <person name="Sukno S.A."/>
            <person name="Thon M.R."/>
        </authorList>
    </citation>
    <scope>NUCLEOTIDE SEQUENCE</scope>
    <source>
        <strain evidence="2">CBS 112980</strain>
    </source>
</reference>
<comment type="caution">
    <text evidence="2">The sequence shown here is derived from an EMBL/GenBank/DDBJ whole genome shotgun (WGS) entry which is preliminary data.</text>
</comment>
<dbReference type="GeneID" id="85394169"/>